<reference evidence="1" key="1">
    <citation type="submission" date="2022-08" db="EMBL/GenBank/DDBJ databases">
        <authorList>
            <person name="Tistechok S."/>
            <person name="Samborskyy M."/>
            <person name="Roman I."/>
        </authorList>
    </citation>
    <scope>NUCLEOTIDE SEQUENCE</scope>
    <source>
        <strain evidence="1">DSM 103496</strain>
    </source>
</reference>
<name>A0A9X2VTH7_9PSEU</name>
<protein>
    <submittedName>
        <fullName evidence="1">Uncharacterized protein</fullName>
    </submittedName>
</protein>
<dbReference type="AlphaFoldDB" id="A0A9X2VTH7"/>
<sequence length="200" mass="22705">MIDSPGRFSPTEVAHVDETSVHLGNNISMYGIAAVLTCTDTHPIIADALTSTLLPTRTYLHHYDETSDRRLMIAKIISELPLDGALIVMETTTAQRQERARTRLLSQLLPRLQHEQHVRHVVLESRSGSDRHDRRTLDRLRRSRVVSAELRMDHVKKGESALVWLPDFVAGAYFAARYHDQPEPWELITTAHAVDVLTFP</sequence>
<keyword evidence="2" id="KW-1185">Reference proteome</keyword>
<dbReference type="EMBL" id="JANYMP010000023">
    <property type="protein sequence ID" value="MCS7482366.1"/>
    <property type="molecule type" value="Genomic_DNA"/>
</dbReference>
<dbReference type="RefSeq" id="WP_259627831.1">
    <property type="nucleotide sequence ID" value="NZ_JANYMP010000023.1"/>
</dbReference>
<dbReference type="Proteomes" id="UP001141259">
    <property type="component" value="Unassembled WGS sequence"/>
</dbReference>
<gene>
    <name evidence="1" type="ORF">NZH93_36425</name>
</gene>
<evidence type="ECO:0000313" key="2">
    <source>
        <dbReference type="Proteomes" id="UP001141259"/>
    </source>
</evidence>
<organism evidence="1 2">
    <name type="scientific">Umezawaea endophytica</name>
    <dbReference type="NCBI Taxonomy" id="1654476"/>
    <lineage>
        <taxon>Bacteria</taxon>
        <taxon>Bacillati</taxon>
        <taxon>Actinomycetota</taxon>
        <taxon>Actinomycetes</taxon>
        <taxon>Pseudonocardiales</taxon>
        <taxon>Pseudonocardiaceae</taxon>
        <taxon>Umezawaea</taxon>
    </lineage>
</organism>
<proteinExistence type="predicted"/>
<comment type="caution">
    <text evidence="1">The sequence shown here is derived from an EMBL/GenBank/DDBJ whole genome shotgun (WGS) entry which is preliminary data.</text>
</comment>
<accession>A0A9X2VTH7</accession>
<evidence type="ECO:0000313" key="1">
    <source>
        <dbReference type="EMBL" id="MCS7482366.1"/>
    </source>
</evidence>